<evidence type="ECO:0000256" key="2">
    <source>
        <dbReference type="ARBA" id="ARBA00022722"/>
    </source>
</evidence>
<keyword evidence="2" id="KW-0540">Nuclease</keyword>
<name>A0AAU8GWN3_9BACT</name>
<dbReference type="PANTHER" id="PTHR30636">
    <property type="entry name" value="UPF0701 PROTEIN YICC"/>
    <property type="match status" value="1"/>
</dbReference>
<accession>A0AAU8GWN3</accession>
<evidence type="ECO:0000259" key="7">
    <source>
        <dbReference type="Pfam" id="PF03755"/>
    </source>
</evidence>
<dbReference type="InterPro" id="IPR013527">
    <property type="entry name" value="YicC-like_N"/>
</dbReference>
<keyword evidence="3" id="KW-0255">Endonuclease</keyword>
<evidence type="ECO:0000313" key="9">
    <source>
        <dbReference type="EMBL" id="XCH45826.1"/>
    </source>
</evidence>
<evidence type="ECO:0000256" key="1">
    <source>
        <dbReference type="ARBA" id="ARBA00001968"/>
    </source>
</evidence>
<dbReference type="GO" id="GO:0016787">
    <property type="term" value="F:hydrolase activity"/>
    <property type="evidence" value="ECO:0007669"/>
    <property type="project" value="UniProtKB-KW"/>
</dbReference>
<dbReference type="PANTHER" id="PTHR30636:SF3">
    <property type="entry name" value="UPF0701 PROTEIN YICC"/>
    <property type="match status" value="1"/>
</dbReference>
<gene>
    <name evidence="9" type="ORF">V4D30_05700</name>
</gene>
<dbReference type="Pfam" id="PF03755">
    <property type="entry name" value="YicC-like_N"/>
    <property type="match status" value="1"/>
</dbReference>
<dbReference type="KEGG" id="taut:V4D30_05700"/>
<organism evidence="9">
    <name type="scientific">Thermodesulfovibrio autotrophicus</name>
    <dbReference type="NCBI Taxonomy" id="3118333"/>
    <lineage>
        <taxon>Bacteria</taxon>
        <taxon>Pseudomonadati</taxon>
        <taxon>Nitrospirota</taxon>
        <taxon>Thermodesulfovibrionia</taxon>
        <taxon>Thermodesulfovibrionales</taxon>
        <taxon>Thermodesulfovibrionaceae</taxon>
        <taxon>Thermodesulfovibrio</taxon>
    </lineage>
</organism>
<feature type="domain" description="Endoribonuclease YicC-like C-terminal" evidence="8">
    <location>
        <begin position="171"/>
        <end position="282"/>
    </location>
</feature>
<dbReference type="InterPro" id="IPR013551">
    <property type="entry name" value="YicC-like_C"/>
</dbReference>
<evidence type="ECO:0000256" key="4">
    <source>
        <dbReference type="ARBA" id="ARBA00022801"/>
    </source>
</evidence>
<dbReference type="Pfam" id="PF08340">
    <property type="entry name" value="YicC-like_C"/>
    <property type="match status" value="1"/>
</dbReference>
<evidence type="ECO:0000256" key="3">
    <source>
        <dbReference type="ARBA" id="ARBA00022759"/>
    </source>
</evidence>
<feature type="coiled-coil region" evidence="6">
    <location>
        <begin position="176"/>
        <end position="227"/>
    </location>
</feature>
<feature type="domain" description="Endoribonuclease YicC-like N-terminal" evidence="7">
    <location>
        <begin position="2"/>
        <end position="147"/>
    </location>
</feature>
<evidence type="ECO:0000256" key="6">
    <source>
        <dbReference type="SAM" id="Coils"/>
    </source>
</evidence>
<comment type="cofactor">
    <cofactor evidence="1">
        <name>a divalent metal cation</name>
        <dbReference type="ChEBI" id="CHEBI:60240"/>
    </cofactor>
</comment>
<protein>
    <submittedName>
        <fullName evidence="9">YicC/YloC family endoribonuclease</fullName>
        <ecNumber evidence="9">3.1.-.-</ecNumber>
    </submittedName>
</protein>
<dbReference type="AlphaFoldDB" id="A0AAU8GWN3"/>
<evidence type="ECO:0000259" key="8">
    <source>
        <dbReference type="Pfam" id="PF08340"/>
    </source>
</evidence>
<dbReference type="NCBIfam" id="TIGR00255">
    <property type="entry name" value="YicC/YloC family endoribonuclease"/>
    <property type="match status" value="1"/>
</dbReference>
<evidence type="ECO:0000256" key="5">
    <source>
        <dbReference type="ARBA" id="ARBA00035648"/>
    </source>
</evidence>
<keyword evidence="4 9" id="KW-0378">Hydrolase</keyword>
<proteinExistence type="inferred from homology"/>
<dbReference type="RefSeq" id="WP_353683368.1">
    <property type="nucleotide sequence ID" value="NZ_CP144373.1"/>
</dbReference>
<dbReference type="EMBL" id="CP144373">
    <property type="protein sequence ID" value="XCH45826.1"/>
    <property type="molecule type" value="Genomic_DNA"/>
</dbReference>
<dbReference type="GO" id="GO:0004521">
    <property type="term" value="F:RNA endonuclease activity"/>
    <property type="evidence" value="ECO:0007669"/>
    <property type="project" value="InterPro"/>
</dbReference>
<reference evidence="9" key="1">
    <citation type="submission" date="2024-01" db="EMBL/GenBank/DDBJ databases">
        <title>The first autotrophic representatives of the genus Thermodesulfovibrio.</title>
        <authorList>
            <person name="Maltseva A.I."/>
            <person name="Elcheninov A.G."/>
            <person name="Kublanov I.V."/>
            <person name="Lebedinsky A.V."/>
            <person name="Frolov E.N."/>
        </authorList>
    </citation>
    <scope>NUCLEOTIDE SEQUENCE</scope>
    <source>
        <strain evidence="9">3907-1M</strain>
    </source>
</reference>
<sequence>MIESLTGYGFSEKGTFRVEAKSLNHRFLEINLKLPAILSKHEIEIRNLIRKNFQRGKIDLTVTINQKEKTGRVYLNKNLAKQLYEAFIDLKKELSILGSIDISMFSNFRELFIYEEEQPDVNTLMLAVSEALELLHEMRKKEGQIIQQTLTEITDNLEKDIATLESFVDLSYNNYINSLKNRVKQLITENNLDEKRILEQIILYAQKTDIKEEVDRLKSHIIQFKENIMKGGSVGKKLDFLLQEMNREINTVLAKTEDFQIKTLAIEIKTKIERLKEQIQNIQ</sequence>
<dbReference type="InterPro" id="IPR005229">
    <property type="entry name" value="YicC/YloC-like"/>
</dbReference>
<dbReference type="EC" id="3.1.-.-" evidence="9"/>
<keyword evidence="6" id="KW-0175">Coiled coil</keyword>
<comment type="similarity">
    <text evidence="5">Belongs to the YicC/YloC family.</text>
</comment>